<reference evidence="1 2" key="1">
    <citation type="submission" date="2019-06" db="EMBL/GenBank/DDBJ databases">
        <title>A chromosomal-level reference genome of Carpinus fangiana (Coryloideae, Betulaceae).</title>
        <authorList>
            <person name="Yang X."/>
            <person name="Wang Z."/>
            <person name="Zhang L."/>
            <person name="Hao G."/>
            <person name="Liu J."/>
            <person name="Yang Y."/>
        </authorList>
    </citation>
    <scope>NUCLEOTIDE SEQUENCE [LARGE SCALE GENOMIC DNA]</scope>
    <source>
        <strain evidence="1">Cfa_2016G</strain>
        <tissue evidence="1">Leaf</tissue>
    </source>
</reference>
<dbReference type="EMBL" id="CM017322">
    <property type="protein sequence ID" value="KAE8009258.1"/>
    <property type="molecule type" value="Genomic_DNA"/>
</dbReference>
<dbReference type="AlphaFoldDB" id="A0A5N6QRZ3"/>
<dbReference type="Proteomes" id="UP000327013">
    <property type="component" value="Chromosome 2"/>
</dbReference>
<evidence type="ECO:0000313" key="1">
    <source>
        <dbReference type="EMBL" id="KAE8009258.1"/>
    </source>
</evidence>
<gene>
    <name evidence="1" type="ORF">FH972_005706</name>
</gene>
<accession>A0A5N6QRZ3</accession>
<name>A0A5N6QRZ3_9ROSI</name>
<sequence>MTMKSASVTEFDLSGMKVIMKLKSNVELTQRPNQLLLSVKLQGLHSGPKVLPHEGIKIR</sequence>
<keyword evidence="2" id="KW-1185">Reference proteome</keyword>
<proteinExistence type="predicted"/>
<organism evidence="1 2">
    <name type="scientific">Carpinus fangiana</name>
    <dbReference type="NCBI Taxonomy" id="176857"/>
    <lineage>
        <taxon>Eukaryota</taxon>
        <taxon>Viridiplantae</taxon>
        <taxon>Streptophyta</taxon>
        <taxon>Embryophyta</taxon>
        <taxon>Tracheophyta</taxon>
        <taxon>Spermatophyta</taxon>
        <taxon>Magnoliopsida</taxon>
        <taxon>eudicotyledons</taxon>
        <taxon>Gunneridae</taxon>
        <taxon>Pentapetalae</taxon>
        <taxon>rosids</taxon>
        <taxon>fabids</taxon>
        <taxon>Fagales</taxon>
        <taxon>Betulaceae</taxon>
        <taxon>Carpinus</taxon>
    </lineage>
</organism>
<evidence type="ECO:0000313" key="2">
    <source>
        <dbReference type="Proteomes" id="UP000327013"/>
    </source>
</evidence>
<protein>
    <submittedName>
        <fullName evidence="1">Uncharacterized protein</fullName>
    </submittedName>
</protein>